<evidence type="ECO:0000259" key="3">
    <source>
        <dbReference type="Pfam" id="PF00582"/>
    </source>
</evidence>
<organism evidence="4 5">
    <name type="scientific">Acidiferrimicrobium australe</name>
    <dbReference type="NCBI Taxonomy" id="2664430"/>
    <lineage>
        <taxon>Bacteria</taxon>
        <taxon>Bacillati</taxon>
        <taxon>Actinomycetota</taxon>
        <taxon>Acidimicrobiia</taxon>
        <taxon>Acidimicrobiales</taxon>
        <taxon>Acidimicrobiaceae</taxon>
        <taxon>Acidiferrimicrobium</taxon>
    </lineage>
</organism>
<evidence type="ECO:0000313" key="4">
    <source>
        <dbReference type="EMBL" id="MST34718.1"/>
    </source>
</evidence>
<evidence type="ECO:0000256" key="2">
    <source>
        <dbReference type="SAM" id="MobiDB-lite"/>
    </source>
</evidence>
<dbReference type="InterPro" id="IPR006016">
    <property type="entry name" value="UspA"/>
</dbReference>
<name>A0ABW9R1Z9_9ACTN</name>
<proteinExistence type="inferred from homology"/>
<dbReference type="InterPro" id="IPR006015">
    <property type="entry name" value="Universal_stress_UspA"/>
</dbReference>
<feature type="region of interest" description="Disordered" evidence="2">
    <location>
        <begin position="1"/>
        <end position="21"/>
    </location>
</feature>
<protein>
    <recommendedName>
        <fullName evidence="3">UspA domain-containing protein</fullName>
    </recommendedName>
</protein>
<dbReference type="Gene3D" id="3.40.50.620">
    <property type="entry name" value="HUPs"/>
    <property type="match status" value="1"/>
</dbReference>
<dbReference type="PANTHER" id="PTHR46268">
    <property type="entry name" value="STRESS RESPONSE PROTEIN NHAX"/>
    <property type="match status" value="1"/>
</dbReference>
<feature type="domain" description="UspA" evidence="3">
    <location>
        <begin position="9"/>
        <end position="98"/>
    </location>
</feature>
<sequence length="108" mass="11218">MVAVHAWSNPVSPYERDDGAQEDAQKVLDDAVDGFAPEGVELRRVLAKGRPAVVLVDEAKGADLLVVGTRGHGPVGAAMGSVSTRCLRHAVCPVVVVPDHRAATVAEG</sequence>
<dbReference type="InterPro" id="IPR014729">
    <property type="entry name" value="Rossmann-like_a/b/a_fold"/>
</dbReference>
<dbReference type="Pfam" id="PF00582">
    <property type="entry name" value="Usp"/>
    <property type="match status" value="1"/>
</dbReference>
<dbReference type="PRINTS" id="PR01438">
    <property type="entry name" value="UNVRSLSTRESS"/>
</dbReference>
<dbReference type="Proteomes" id="UP000437736">
    <property type="component" value="Unassembled WGS sequence"/>
</dbReference>
<dbReference type="CDD" id="cd00293">
    <property type="entry name" value="USP-like"/>
    <property type="match status" value="1"/>
</dbReference>
<reference evidence="4 5" key="1">
    <citation type="submission" date="2019-11" db="EMBL/GenBank/DDBJ databases">
        <title>Acidiferrimicrobium australis gen. nov., sp. nov., an acidophilic and obligately heterotrophic, member of the Actinobacteria that catalyses dissimilatory oxido- reduction of iron isolated from metal-rich acidic water in Chile.</title>
        <authorList>
            <person name="Gonzalez D."/>
            <person name="Huber K."/>
            <person name="Hedrich S."/>
            <person name="Rojas-Villalobos C."/>
            <person name="Quatrini R."/>
            <person name="Dinamarca M.A."/>
            <person name="Schwarz A."/>
            <person name="Canales C."/>
            <person name="Nancucheo I."/>
        </authorList>
    </citation>
    <scope>NUCLEOTIDE SEQUENCE [LARGE SCALE GENOMIC DNA]</scope>
    <source>
        <strain evidence="4 5">USS-CCA1</strain>
    </source>
</reference>
<dbReference type="PANTHER" id="PTHR46268:SF6">
    <property type="entry name" value="UNIVERSAL STRESS PROTEIN UP12"/>
    <property type="match status" value="1"/>
</dbReference>
<comment type="similarity">
    <text evidence="1">Belongs to the universal stress protein A family.</text>
</comment>
<gene>
    <name evidence="4" type="ORF">GHK86_18560</name>
</gene>
<accession>A0ABW9R1Z9</accession>
<dbReference type="SUPFAM" id="SSF52402">
    <property type="entry name" value="Adenine nucleotide alpha hydrolases-like"/>
    <property type="match status" value="1"/>
</dbReference>
<keyword evidence="5" id="KW-1185">Reference proteome</keyword>
<evidence type="ECO:0000313" key="5">
    <source>
        <dbReference type="Proteomes" id="UP000437736"/>
    </source>
</evidence>
<dbReference type="EMBL" id="WJHE01001173">
    <property type="protein sequence ID" value="MST34718.1"/>
    <property type="molecule type" value="Genomic_DNA"/>
</dbReference>
<evidence type="ECO:0000256" key="1">
    <source>
        <dbReference type="ARBA" id="ARBA00008791"/>
    </source>
</evidence>
<comment type="caution">
    <text evidence="4">The sequence shown here is derived from an EMBL/GenBank/DDBJ whole genome shotgun (WGS) entry which is preliminary data.</text>
</comment>